<dbReference type="InterPro" id="IPR000182">
    <property type="entry name" value="GNAT_dom"/>
</dbReference>
<dbReference type="HOGENOM" id="CLU_113231_3_1_9"/>
<dbReference type="InterPro" id="IPR016181">
    <property type="entry name" value="Acyl_CoA_acyltransferase"/>
</dbReference>
<organism evidence="2 3">
    <name type="scientific">Hungatella hathewayi WAL-18680</name>
    <dbReference type="NCBI Taxonomy" id="742737"/>
    <lineage>
        <taxon>Bacteria</taxon>
        <taxon>Bacillati</taxon>
        <taxon>Bacillota</taxon>
        <taxon>Clostridia</taxon>
        <taxon>Lachnospirales</taxon>
        <taxon>Lachnospiraceae</taxon>
        <taxon>Hungatella</taxon>
    </lineage>
</organism>
<evidence type="ECO:0000313" key="3">
    <source>
        <dbReference type="Proteomes" id="UP000005384"/>
    </source>
</evidence>
<dbReference type="PANTHER" id="PTHR39173:SF1">
    <property type="entry name" value="ACETYLTRANSFERASE"/>
    <property type="match status" value="1"/>
</dbReference>
<dbReference type="Gene3D" id="3.40.630.30">
    <property type="match status" value="1"/>
</dbReference>
<dbReference type="PROSITE" id="PS51186">
    <property type="entry name" value="GNAT"/>
    <property type="match status" value="1"/>
</dbReference>
<feature type="domain" description="N-acetyltransferase" evidence="1">
    <location>
        <begin position="2"/>
        <end position="169"/>
    </location>
</feature>
<dbReference type="RefSeq" id="WP_006780005.1">
    <property type="nucleotide sequence ID" value="NZ_CP040506.1"/>
</dbReference>
<dbReference type="PANTHER" id="PTHR39173">
    <property type="entry name" value="ACETYLTRANSFERASE"/>
    <property type="match status" value="1"/>
</dbReference>
<name>G5IEU8_9FIRM</name>
<keyword evidence="3" id="KW-1185">Reference proteome</keyword>
<evidence type="ECO:0000259" key="1">
    <source>
        <dbReference type="PROSITE" id="PS51186"/>
    </source>
</evidence>
<gene>
    <name evidence="2" type="ORF">HMPREF9473_02025</name>
</gene>
<protein>
    <recommendedName>
        <fullName evidence="1">N-acetyltransferase domain-containing protein</fullName>
    </recommendedName>
</protein>
<accession>G5IEU8</accession>
<proteinExistence type="predicted"/>
<dbReference type="Proteomes" id="UP000005384">
    <property type="component" value="Unassembled WGS sequence"/>
</dbReference>
<evidence type="ECO:0000313" key="2">
    <source>
        <dbReference type="EMBL" id="EHI59958.1"/>
    </source>
</evidence>
<dbReference type="SUPFAM" id="SSF55729">
    <property type="entry name" value="Acyl-CoA N-acyltransferases (Nat)"/>
    <property type="match status" value="1"/>
</dbReference>
<comment type="caution">
    <text evidence="2">The sequence shown here is derived from an EMBL/GenBank/DDBJ whole genome shotgun (WGS) entry which is preliminary data.</text>
</comment>
<reference evidence="2 3" key="1">
    <citation type="submission" date="2011-08" db="EMBL/GenBank/DDBJ databases">
        <title>The Genome Sequence of Clostridium hathewayi WAL-18680.</title>
        <authorList>
            <consortium name="The Broad Institute Genome Sequencing Platform"/>
            <person name="Earl A."/>
            <person name="Ward D."/>
            <person name="Feldgarden M."/>
            <person name="Gevers D."/>
            <person name="Finegold S.M."/>
            <person name="Summanen P.H."/>
            <person name="Molitoris D.R."/>
            <person name="Song M."/>
            <person name="Daigneault M."/>
            <person name="Allen-Vercoe E."/>
            <person name="Young S.K."/>
            <person name="Zeng Q."/>
            <person name="Gargeya S."/>
            <person name="Fitzgerald M."/>
            <person name="Haas B."/>
            <person name="Abouelleil A."/>
            <person name="Alvarado L."/>
            <person name="Arachchi H.M."/>
            <person name="Berlin A."/>
            <person name="Brown A."/>
            <person name="Chapman S.B."/>
            <person name="Chen Z."/>
            <person name="Dunbar C."/>
            <person name="Freedman E."/>
            <person name="Gearin G."/>
            <person name="Gellesch M."/>
            <person name="Goldberg J."/>
            <person name="Griggs A."/>
            <person name="Gujja S."/>
            <person name="Heiman D."/>
            <person name="Howarth C."/>
            <person name="Larson L."/>
            <person name="Lui A."/>
            <person name="MacDonald P.J.P."/>
            <person name="Montmayeur A."/>
            <person name="Murphy C."/>
            <person name="Neiman D."/>
            <person name="Pearson M."/>
            <person name="Priest M."/>
            <person name="Roberts A."/>
            <person name="Saif S."/>
            <person name="Shea T."/>
            <person name="Shenoy N."/>
            <person name="Sisk P."/>
            <person name="Stolte C."/>
            <person name="Sykes S."/>
            <person name="Wortman J."/>
            <person name="Nusbaum C."/>
            <person name="Birren B."/>
        </authorList>
    </citation>
    <scope>NUCLEOTIDE SEQUENCE [LARGE SCALE GENOMIC DNA]</scope>
    <source>
        <strain evidence="2 3">WAL-18680</strain>
    </source>
</reference>
<dbReference type="CDD" id="cd04301">
    <property type="entry name" value="NAT_SF"/>
    <property type="match status" value="1"/>
</dbReference>
<dbReference type="Pfam" id="PF13302">
    <property type="entry name" value="Acetyltransf_3"/>
    <property type="match status" value="1"/>
</dbReference>
<sequence length="169" mass="19245">MLKLVKLEETYMPQMADMMDEWSASGERIVPYVLTKADYHRYQDYVESLEVTSEGNGLVPDSTYFCLDDDRDMFLGAVNIRHKLNEKLLLNGGHIGDGIRPSERGKGYGTKMIAMALEKCRELGIDRVLMVCDRNNAASARTIVKNGGVMENEIEVDGVMEQRYWIDIR</sequence>
<dbReference type="AlphaFoldDB" id="G5IEU8"/>
<dbReference type="EMBL" id="ADLN01000040">
    <property type="protein sequence ID" value="EHI59958.1"/>
    <property type="molecule type" value="Genomic_DNA"/>
</dbReference>
<dbReference type="GO" id="GO:0016747">
    <property type="term" value="F:acyltransferase activity, transferring groups other than amino-acyl groups"/>
    <property type="evidence" value="ECO:0007669"/>
    <property type="project" value="InterPro"/>
</dbReference>
<dbReference type="OrthoDB" id="9797989at2"/>
<dbReference type="PATRIC" id="fig|742737.3.peg.2046"/>